<sequence length="325" mass="36882">MARNIDSALVQWGDRLFYPSNRIVPADPPPKLRARAVAIRQRIATVVRRAPQVIVRVTGGGRGMGAITDHLRYITRSGCLEFEDDRGTVRDGKEALRDLTDGWRYSGRFISEVENRREAVNIMLAMRSGTDAKLVRQAVRDFARIELAGHRYVMVLHEHQTSPHVHLCVKRESIAGERLSCGTPDLKRWRQTFAERLQGLEIDADATGQAVRGATRNFDSLWRMKARDEGRLRTTIRPTKSGQAVDRSRAEAMKCWGQILKALVDSEQEEDRKLASKVADFVCRTPYIQDVLRKHPEAMREVGRHLEAEQQPIVGRGSSGPEWVR</sequence>
<keyword evidence="3" id="KW-1185">Reference proteome</keyword>
<dbReference type="Proteomes" id="UP001606210">
    <property type="component" value="Unassembled WGS sequence"/>
</dbReference>
<name>A0ABW7F7Z4_9BURK</name>
<dbReference type="Pfam" id="PF03432">
    <property type="entry name" value="Relaxase"/>
    <property type="match status" value="1"/>
</dbReference>
<gene>
    <name evidence="2" type="ORF">ACG00Y_18230</name>
</gene>
<proteinExistence type="predicted"/>
<accession>A0ABW7F7Z4</accession>
<comment type="caution">
    <text evidence="2">The sequence shown here is derived from an EMBL/GenBank/DDBJ whole genome shotgun (WGS) entry which is preliminary data.</text>
</comment>
<reference evidence="2 3" key="1">
    <citation type="submission" date="2024-08" db="EMBL/GenBank/DDBJ databases">
        <authorList>
            <person name="Lu H."/>
        </authorList>
    </citation>
    <scope>NUCLEOTIDE SEQUENCE [LARGE SCALE GENOMIC DNA]</scope>
    <source>
        <strain evidence="2 3">LYH14W</strain>
    </source>
</reference>
<dbReference type="EMBL" id="JBIGHV010000006">
    <property type="protein sequence ID" value="MFG6431865.1"/>
    <property type="molecule type" value="Genomic_DNA"/>
</dbReference>
<evidence type="ECO:0000313" key="2">
    <source>
        <dbReference type="EMBL" id="MFG6431865.1"/>
    </source>
</evidence>
<organism evidence="2 3">
    <name type="scientific">Pelomonas parva</name>
    <dbReference type="NCBI Taxonomy" id="3299032"/>
    <lineage>
        <taxon>Bacteria</taxon>
        <taxon>Pseudomonadati</taxon>
        <taxon>Pseudomonadota</taxon>
        <taxon>Betaproteobacteria</taxon>
        <taxon>Burkholderiales</taxon>
        <taxon>Sphaerotilaceae</taxon>
        <taxon>Roseateles</taxon>
    </lineage>
</organism>
<evidence type="ECO:0000313" key="3">
    <source>
        <dbReference type="Proteomes" id="UP001606210"/>
    </source>
</evidence>
<feature type="domain" description="MobA/VirD2-like nuclease" evidence="1">
    <location>
        <begin position="115"/>
        <end position="195"/>
    </location>
</feature>
<protein>
    <submittedName>
        <fullName evidence="2">Relaxase/mobilization nuclease domain-containing protein</fullName>
    </submittedName>
</protein>
<dbReference type="InterPro" id="IPR005094">
    <property type="entry name" value="Endonuclease_MobA/VirD2"/>
</dbReference>
<evidence type="ECO:0000259" key="1">
    <source>
        <dbReference type="Pfam" id="PF03432"/>
    </source>
</evidence>
<dbReference type="RefSeq" id="WP_394481268.1">
    <property type="nucleotide sequence ID" value="NZ_JBIGHV010000006.1"/>
</dbReference>